<evidence type="ECO:0000313" key="2">
    <source>
        <dbReference type="EMBL" id="MDN3706324.1"/>
    </source>
</evidence>
<keyword evidence="3" id="KW-1185">Reference proteome</keyword>
<accession>A0ABT8CP92</accession>
<name>A0ABT8CP92_9FLAO</name>
<reference evidence="3" key="1">
    <citation type="journal article" date="2019" name="Int. J. Syst. Evol. Microbiol.">
        <title>The Global Catalogue of Microorganisms (GCM) 10K type strain sequencing project: providing services to taxonomists for standard genome sequencing and annotation.</title>
        <authorList>
            <consortium name="The Broad Institute Genomics Platform"/>
            <consortium name="The Broad Institute Genome Sequencing Center for Infectious Disease"/>
            <person name="Wu L."/>
            <person name="Ma J."/>
        </authorList>
    </citation>
    <scope>NUCLEOTIDE SEQUENCE [LARGE SCALE GENOMIC DNA]</scope>
    <source>
        <strain evidence="3">CECT 7184</strain>
    </source>
</reference>
<feature type="transmembrane region" description="Helical" evidence="1">
    <location>
        <begin position="50"/>
        <end position="67"/>
    </location>
</feature>
<comment type="caution">
    <text evidence="2">The sequence shown here is derived from an EMBL/GenBank/DDBJ whole genome shotgun (WGS) entry which is preliminary data.</text>
</comment>
<evidence type="ECO:0000256" key="1">
    <source>
        <dbReference type="SAM" id="Phobius"/>
    </source>
</evidence>
<protein>
    <submittedName>
        <fullName evidence="2">Uncharacterized protein</fullName>
    </submittedName>
</protein>
<keyword evidence="1" id="KW-0472">Membrane</keyword>
<dbReference type="RefSeq" id="WP_290362402.1">
    <property type="nucleotide sequence ID" value="NZ_JAUFQU010000001.1"/>
</dbReference>
<proteinExistence type="predicted"/>
<dbReference type="Proteomes" id="UP001242368">
    <property type="component" value="Unassembled WGS sequence"/>
</dbReference>
<evidence type="ECO:0000313" key="3">
    <source>
        <dbReference type="Proteomes" id="UP001242368"/>
    </source>
</evidence>
<feature type="transmembrane region" description="Helical" evidence="1">
    <location>
        <begin position="17"/>
        <end position="38"/>
    </location>
</feature>
<keyword evidence="1" id="KW-0812">Transmembrane</keyword>
<gene>
    <name evidence="2" type="ORF">QW060_04200</name>
</gene>
<sequence>MSNFINKFKEKSLLQRFFFIIGLVFLILYFTLGLLFIVKKDLPFTIPYTNRLAFGVILIVYSIIRFFRIIK</sequence>
<keyword evidence="1" id="KW-1133">Transmembrane helix</keyword>
<dbReference type="EMBL" id="JAUFQU010000001">
    <property type="protein sequence ID" value="MDN3706324.1"/>
    <property type="molecule type" value="Genomic_DNA"/>
</dbReference>
<organism evidence="2 3">
    <name type="scientific">Paenimyroides ceti</name>
    <dbReference type="NCBI Taxonomy" id="395087"/>
    <lineage>
        <taxon>Bacteria</taxon>
        <taxon>Pseudomonadati</taxon>
        <taxon>Bacteroidota</taxon>
        <taxon>Flavobacteriia</taxon>
        <taxon>Flavobacteriales</taxon>
        <taxon>Flavobacteriaceae</taxon>
        <taxon>Paenimyroides</taxon>
    </lineage>
</organism>